<gene>
    <name evidence="12" type="ORF">CDQ84_10135</name>
</gene>
<dbReference type="EMBL" id="NIOJ01000024">
    <property type="protein sequence ID" value="PNT98796.1"/>
    <property type="molecule type" value="Genomic_DNA"/>
</dbReference>
<dbReference type="CDD" id="cd18547">
    <property type="entry name" value="ABC_6TM_Tm288_like"/>
    <property type="match status" value="1"/>
</dbReference>
<dbReference type="PROSITE" id="PS50893">
    <property type="entry name" value="ABC_TRANSPORTER_2"/>
    <property type="match status" value="1"/>
</dbReference>
<dbReference type="FunFam" id="1.20.1560.10:FF:000011">
    <property type="entry name" value="Multidrug ABC transporter ATP-binding protein"/>
    <property type="match status" value="1"/>
</dbReference>
<feature type="transmembrane region" description="Helical" evidence="9">
    <location>
        <begin position="81"/>
        <end position="100"/>
    </location>
</feature>
<organism evidence="12 13">
    <name type="scientific">Clostridium thermosuccinogenes</name>
    <dbReference type="NCBI Taxonomy" id="84032"/>
    <lineage>
        <taxon>Bacteria</taxon>
        <taxon>Bacillati</taxon>
        <taxon>Bacillota</taxon>
        <taxon>Clostridia</taxon>
        <taxon>Eubacteriales</taxon>
        <taxon>Clostridiaceae</taxon>
        <taxon>Clostridium</taxon>
    </lineage>
</organism>
<dbReference type="RefSeq" id="WP_103081628.1">
    <property type="nucleotide sequence ID" value="NZ_CP021850.1"/>
</dbReference>
<keyword evidence="4 9" id="KW-0812">Transmembrane</keyword>
<dbReference type="InterPro" id="IPR011527">
    <property type="entry name" value="ABC1_TM_dom"/>
</dbReference>
<dbReference type="GO" id="GO:0005886">
    <property type="term" value="C:plasma membrane"/>
    <property type="evidence" value="ECO:0007669"/>
    <property type="project" value="UniProtKB-SubCell"/>
</dbReference>
<feature type="transmembrane region" description="Helical" evidence="9">
    <location>
        <begin position="280"/>
        <end position="311"/>
    </location>
</feature>
<feature type="transmembrane region" description="Helical" evidence="9">
    <location>
        <begin position="188"/>
        <end position="205"/>
    </location>
</feature>
<evidence type="ECO:0000256" key="5">
    <source>
        <dbReference type="ARBA" id="ARBA00022741"/>
    </source>
</evidence>
<dbReference type="PROSITE" id="PS00211">
    <property type="entry name" value="ABC_TRANSPORTER_1"/>
    <property type="match status" value="1"/>
</dbReference>
<comment type="subcellular location">
    <subcellularLocation>
        <location evidence="1">Cell membrane</location>
        <topology evidence="1">Multi-pass membrane protein</topology>
    </subcellularLocation>
</comment>
<accession>A0A2K2FJ36</accession>
<dbReference type="InterPro" id="IPR017871">
    <property type="entry name" value="ABC_transporter-like_CS"/>
</dbReference>
<dbReference type="Gene3D" id="3.40.50.300">
    <property type="entry name" value="P-loop containing nucleotide triphosphate hydrolases"/>
    <property type="match status" value="1"/>
</dbReference>
<feature type="transmembrane region" description="Helical" evidence="9">
    <location>
        <begin position="162"/>
        <end position="182"/>
    </location>
</feature>
<keyword evidence="13" id="KW-1185">Reference proteome</keyword>
<keyword evidence="5" id="KW-0547">Nucleotide-binding</keyword>
<dbReference type="SUPFAM" id="SSF52540">
    <property type="entry name" value="P-loop containing nucleoside triphosphate hydrolases"/>
    <property type="match status" value="1"/>
</dbReference>
<keyword evidence="8 9" id="KW-0472">Membrane</keyword>
<dbReference type="GO" id="GO:0015421">
    <property type="term" value="F:ABC-type oligopeptide transporter activity"/>
    <property type="evidence" value="ECO:0007669"/>
    <property type="project" value="TreeGrafter"/>
</dbReference>
<dbReference type="KEGG" id="cthd:CDO33_14605"/>
<keyword evidence="7 9" id="KW-1133">Transmembrane helix</keyword>
<dbReference type="Gene3D" id="1.20.1560.10">
    <property type="entry name" value="ABC transporter type 1, transmembrane domain"/>
    <property type="match status" value="1"/>
</dbReference>
<evidence type="ECO:0000313" key="12">
    <source>
        <dbReference type="EMBL" id="PNT98796.1"/>
    </source>
</evidence>
<keyword evidence="3" id="KW-1003">Cell membrane</keyword>
<evidence type="ECO:0000256" key="2">
    <source>
        <dbReference type="ARBA" id="ARBA00022448"/>
    </source>
</evidence>
<evidence type="ECO:0000256" key="4">
    <source>
        <dbReference type="ARBA" id="ARBA00022692"/>
    </source>
</evidence>
<evidence type="ECO:0000256" key="1">
    <source>
        <dbReference type="ARBA" id="ARBA00004651"/>
    </source>
</evidence>
<evidence type="ECO:0000313" key="13">
    <source>
        <dbReference type="Proteomes" id="UP000236151"/>
    </source>
</evidence>
<dbReference type="InterPro" id="IPR036640">
    <property type="entry name" value="ABC1_TM_sf"/>
</dbReference>
<dbReference type="InterPro" id="IPR003593">
    <property type="entry name" value="AAA+_ATPase"/>
</dbReference>
<protein>
    <submittedName>
        <fullName evidence="12">Multidrug ABC transporter ATP-binding protein</fullName>
    </submittedName>
</protein>
<dbReference type="Proteomes" id="UP000236151">
    <property type="component" value="Unassembled WGS sequence"/>
</dbReference>
<reference evidence="12 13" key="1">
    <citation type="submission" date="2017-06" db="EMBL/GenBank/DDBJ databases">
        <title>Investigating the central metabolism of Clostridium thermosuccinogenes.</title>
        <authorList>
            <person name="Koendjbiharie J.G."/>
            <person name="van Kranenburg R."/>
        </authorList>
    </citation>
    <scope>NUCLEOTIDE SEQUENCE [LARGE SCALE GENOMIC DNA]</scope>
    <source>
        <strain evidence="12 13">DSM 5806</strain>
    </source>
</reference>
<dbReference type="Pfam" id="PF00664">
    <property type="entry name" value="ABC_membrane"/>
    <property type="match status" value="1"/>
</dbReference>
<dbReference type="InterPro" id="IPR003439">
    <property type="entry name" value="ABC_transporter-like_ATP-bd"/>
</dbReference>
<dbReference type="GO" id="GO:0016887">
    <property type="term" value="F:ATP hydrolysis activity"/>
    <property type="evidence" value="ECO:0007669"/>
    <property type="project" value="InterPro"/>
</dbReference>
<dbReference type="PANTHER" id="PTHR43394">
    <property type="entry name" value="ATP-DEPENDENT PERMEASE MDL1, MITOCHONDRIAL"/>
    <property type="match status" value="1"/>
</dbReference>
<feature type="domain" description="ABC transporter" evidence="10">
    <location>
        <begin position="364"/>
        <end position="598"/>
    </location>
</feature>
<dbReference type="InterPro" id="IPR027417">
    <property type="entry name" value="P-loop_NTPase"/>
</dbReference>
<sequence length="602" mass="66764">MADKNYSVPPANSSGFFRPGRGGAAVKPKNMKGTLYRLWQLTRGKRNGLGFIFLLSALGSAAAILSPYVTGKAVTVISTRGAISGILACLMGLYLCDWLVKFLQQYLMASIVQRIIHHIRSTLFEKMRELPISFFDRRQHGELMSRLTNDIDNISTTISNSLTSLMTHCFTVVGILVMMLYLSPLLTLVSLLGVAMIFMLTKIVTGKTRKLFAMQQKNLGSLNGQVEESISGLAVVKAFCREEQMEIDFEERNDALYQASVKALIWSGYLMPLMNVINNLCFVLIAVISSIMFVNGSISSIGLITSFLLYMRQFTRPFVDIANIYNSFQTAVAGAERIFEILDEQSEPEDIPNAYSLKRPRGDFEFNHVWFGYDPNRPVLKDICLKIPAGTQVAIVGPTGSGKTTLINLLTRFYDVTSGSITLDGHDLREYKQSDLRDAFGVVLQDTALFAESVKYNISYGHKGATMEQIREAAKIAGADGFIERMPKGYDTILEQGGQELSQGERQLLTIARAVLADAPIMILDEATSSVDTVTERKIRRAMLNICKSRTSFIIAHRLSTIRDSDLIILIENGEIAEQGTHDELMAAGGKYASMYRTQTGE</sequence>
<evidence type="ECO:0000256" key="7">
    <source>
        <dbReference type="ARBA" id="ARBA00022989"/>
    </source>
</evidence>
<evidence type="ECO:0000256" key="6">
    <source>
        <dbReference type="ARBA" id="ARBA00022840"/>
    </source>
</evidence>
<keyword evidence="2" id="KW-0813">Transport</keyword>
<dbReference type="SMART" id="SM00382">
    <property type="entry name" value="AAA"/>
    <property type="match status" value="1"/>
</dbReference>
<evidence type="ECO:0000256" key="9">
    <source>
        <dbReference type="SAM" id="Phobius"/>
    </source>
</evidence>
<feature type="transmembrane region" description="Helical" evidence="9">
    <location>
        <begin position="49"/>
        <end position="69"/>
    </location>
</feature>
<evidence type="ECO:0000256" key="3">
    <source>
        <dbReference type="ARBA" id="ARBA00022475"/>
    </source>
</evidence>
<dbReference type="FunFam" id="3.40.50.300:FF:000287">
    <property type="entry name" value="Multidrug ABC transporter ATP-binding protein"/>
    <property type="match status" value="1"/>
</dbReference>
<dbReference type="InterPro" id="IPR039421">
    <property type="entry name" value="Type_1_exporter"/>
</dbReference>
<proteinExistence type="predicted"/>
<evidence type="ECO:0000259" key="11">
    <source>
        <dbReference type="PROSITE" id="PS50929"/>
    </source>
</evidence>
<evidence type="ECO:0000256" key="8">
    <source>
        <dbReference type="ARBA" id="ARBA00023136"/>
    </source>
</evidence>
<comment type="caution">
    <text evidence="12">The sequence shown here is derived from an EMBL/GenBank/DDBJ whole genome shotgun (WGS) entry which is preliminary data.</text>
</comment>
<dbReference type="Pfam" id="PF00005">
    <property type="entry name" value="ABC_tran"/>
    <property type="match status" value="1"/>
</dbReference>
<dbReference type="PANTHER" id="PTHR43394:SF1">
    <property type="entry name" value="ATP-BINDING CASSETTE SUB-FAMILY B MEMBER 10, MITOCHONDRIAL"/>
    <property type="match status" value="1"/>
</dbReference>
<dbReference type="AlphaFoldDB" id="A0A2K2FJ36"/>
<evidence type="ECO:0000259" key="10">
    <source>
        <dbReference type="PROSITE" id="PS50893"/>
    </source>
</evidence>
<feature type="domain" description="ABC transmembrane type-1" evidence="11">
    <location>
        <begin position="51"/>
        <end position="330"/>
    </location>
</feature>
<name>A0A2K2FJ36_9CLOT</name>
<dbReference type="PROSITE" id="PS50929">
    <property type="entry name" value="ABC_TM1F"/>
    <property type="match status" value="1"/>
</dbReference>
<dbReference type="OrthoDB" id="9762778at2"/>
<keyword evidence="6 12" id="KW-0067">ATP-binding</keyword>
<dbReference type="SUPFAM" id="SSF90123">
    <property type="entry name" value="ABC transporter transmembrane region"/>
    <property type="match status" value="1"/>
</dbReference>
<dbReference type="GO" id="GO:0005524">
    <property type="term" value="F:ATP binding"/>
    <property type="evidence" value="ECO:0007669"/>
    <property type="project" value="UniProtKB-KW"/>
</dbReference>